<proteinExistence type="predicted"/>
<dbReference type="Pfam" id="PF03796">
    <property type="entry name" value="DnaB_C"/>
    <property type="match status" value="1"/>
</dbReference>
<reference evidence="2" key="1">
    <citation type="journal article" date="2021" name="Proc. Natl. Acad. Sci. U.S.A.">
        <title>A Catalog of Tens of Thousands of Viruses from Human Metagenomes Reveals Hidden Associations with Chronic Diseases.</title>
        <authorList>
            <person name="Tisza M.J."/>
            <person name="Buck C.B."/>
        </authorList>
    </citation>
    <scope>NUCLEOTIDE SEQUENCE</scope>
    <source>
        <strain evidence="2">CtA4D8</strain>
    </source>
</reference>
<organism evidence="2">
    <name type="scientific">Myoviridae sp. ctA4D8</name>
    <dbReference type="NCBI Taxonomy" id="2823535"/>
    <lineage>
        <taxon>Viruses</taxon>
        <taxon>Duplodnaviria</taxon>
        <taxon>Heunggongvirae</taxon>
        <taxon>Uroviricota</taxon>
        <taxon>Caudoviricetes</taxon>
    </lineage>
</organism>
<keyword evidence="2" id="KW-0347">Helicase</keyword>
<name>A0A8S5L6K1_9CAUD</name>
<evidence type="ECO:0000313" key="2">
    <source>
        <dbReference type="EMBL" id="DAD65381.1"/>
    </source>
</evidence>
<keyword evidence="2" id="KW-0067">ATP-binding</keyword>
<feature type="domain" description="SF4 helicase" evidence="1">
    <location>
        <begin position="188"/>
        <end position="438"/>
    </location>
</feature>
<dbReference type="Gene3D" id="3.40.50.300">
    <property type="entry name" value="P-loop containing nucleotide triphosphate hydrolases"/>
    <property type="match status" value="1"/>
</dbReference>
<sequence>MFLYFCSIGKITTLPTKYWKTPSIKLLHELSIAYNRKFMELPWNLEDPDISQIREVVNRNPDKFILNPDESLEQNNTTFLSAVSHIISTDLKKYNHSFLKETSESWLQWEDFQEKNKNAIEYIRGQVLEPGTISQVIKKAKSIISSAGDILLDEDDLGDDFYDPHTHVVDDSTEKINSGYTNLNKAWIDHPTGGIPLGTTTLVLGETNIGKSIWGCNFARNIHLNGYNVIYISLEMSTDKIFKRVGAGIFDIDIGDYSKLSTNLDSISAEIKRFKDKTSTSLIPPGIFRAKRFGGITPSGIQSYVRSVEQKLDIKVHCVIVDYLNEVGSDHGYTTANAYEAYSYHKSNMNDLYKMGVDNNWAMIVLHQLSGTGFGAEDINMSMSSESKGILHRPDCVLGIIQTPEMKVARRYYMKVLKSRDGVIKDHKIEFEIDYTRMMITETGTVLTPGDALL</sequence>
<accession>A0A8S5L6K1</accession>
<dbReference type="GO" id="GO:0006260">
    <property type="term" value="P:DNA replication"/>
    <property type="evidence" value="ECO:0007669"/>
    <property type="project" value="InterPro"/>
</dbReference>
<dbReference type="SUPFAM" id="SSF52540">
    <property type="entry name" value="P-loop containing nucleoside triphosphate hydrolases"/>
    <property type="match status" value="1"/>
</dbReference>
<evidence type="ECO:0000259" key="1">
    <source>
        <dbReference type="Pfam" id="PF03796"/>
    </source>
</evidence>
<dbReference type="EMBL" id="BK014643">
    <property type="protein sequence ID" value="DAD65381.1"/>
    <property type="molecule type" value="Genomic_DNA"/>
</dbReference>
<dbReference type="InterPro" id="IPR027417">
    <property type="entry name" value="P-loop_NTPase"/>
</dbReference>
<dbReference type="InterPro" id="IPR007694">
    <property type="entry name" value="DNA_helicase_DnaB-like_C"/>
</dbReference>
<dbReference type="GO" id="GO:0005524">
    <property type="term" value="F:ATP binding"/>
    <property type="evidence" value="ECO:0007669"/>
    <property type="project" value="InterPro"/>
</dbReference>
<keyword evidence="2" id="KW-0547">Nucleotide-binding</keyword>
<keyword evidence="2" id="KW-0378">Hydrolase</keyword>
<dbReference type="GO" id="GO:0003678">
    <property type="term" value="F:DNA helicase activity"/>
    <property type="evidence" value="ECO:0007669"/>
    <property type="project" value="InterPro"/>
</dbReference>
<protein>
    <submittedName>
        <fullName evidence="2">DnaB-like replicative helicase</fullName>
    </submittedName>
</protein>